<sequence length="138" mass="14461">MSFNSDDRTQGASSFTGTKQSPSSLPESVDRRDGHTEAGSSNNSTTSGATGQIEGSKPDTQGDDETLAEDRKVPVPAKAGSNSEPPKGGEQQPPAIGENVKTPTTATSKGNKGRFPPVPKMTAADWKEWHETEYVGVA</sequence>
<reference evidence="1" key="1">
    <citation type="submission" date="2023-04" db="EMBL/GenBank/DDBJ databases">
        <title>Draft Genome sequencing of Naganishia species isolated from polar environments using Oxford Nanopore Technology.</title>
        <authorList>
            <person name="Leo P."/>
            <person name="Venkateswaran K."/>
        </authorList>
    </citation>
    <scope>NUCLEOTIDE SEQUENCE</scope>
    <source>
        <strain evidence="1">DBVPG 5303</strain>
    </source>
</reference>
<evidence type="ECO:0000313" key="1">
    <source>
        <dbReference type="EMBL" id="KAJ9116834.1"/>
    </source>
</evidence>
<accession>A0ACC2X0D5</accession>
<evidence type="ECO:0000313" key="2">
    <source>
        <dbReference type="Proteomes" id="UP001234202"/>
    </source>
</evidence>
<keyword evidence="2" id="KW-1185">Reference proteome</keyword>
<organism evidence="1 2">
    <name type="scientific">Naganishia onofrii</name>
    <dbReference type="NCBI Taxonomy" id="1851511"/>
    <lineage>
        <taxon>Eukaryota</taxon>
        <taxon>Fungi</taxon>
        <taxon>Dikarya</taxon>
        <taxon>Basidiomycota</taxon>
        <taxon>Agaricomycotina</taxon>
        <taxon>Tremellomycetes</taxon>
        <taxon>Filobasidiales</taxon>
        <taxon>Filobasidiaceae</taxon>
        <taxon>Naganishia</taxon>
    </lineage>
</organism>
<protein>
    <submittedName>
        <fullName evidence="1">Uncharacterized protein</fullName>
    </submittedName>
</protein>
<dbReference type="EMBL" id="JASBWV010000034">
    <property type="protein sequence ID" value="KAJ9116834.1"/>
    <property type="molecule type" value="Genomic_DNA"/>
</dbReference>
<comment type="caution">
    <text evidence="1">The sequence shown here is derived from an EMBL/GenBank/DDBJ whole genome shotgun (WGS) entry which is preliminary data.</text>
</comment>
<name>A0ACC2X0D5_9TREE</name>
<proteinExistence type="predicted"/>
<dbReference type="Proteomes" id="UP001234202">
    <property type="component" value="Unassembled WGS sequence"/>
</dbReference>
<gene>
    <name evidence="1" type="ORF">QFC24_006639</name>
</gene>